<dbReference type="SUPFAM" id="SSF90096">
    <property type="entry name" value="Subunits of heterodimeric actin filament capping protein Capz"/>
    <property type="match status" value="1"/>
</dbReference>
<dbReference type="Pfam" id="PF01115">
    <property type="entry name" value="F_actin_cap_B"/>
    <property type="match status" value="1"/>
</dbReference>
<keyword evidence="9" id="KW-1185">Reference proteome</keyword>
<dbReference type="PROSITE" id="PS00231">
    <property type="entry name" value="F_ACTIN_CAPPING_BETA"/>
    <property type="match status" value="1"/>
</dbReference>
<keyword evidence="3 7" id="KW-0117">Actin capping</keyword>
<comment type="subcellular location">
    <subcellularLocation>
        <location evidence="1 7">Cytoplasm</location>
        <location evidence="1 7">Cytoskeleton</location>
    </subcellularLocation>
</comment>
<dbReference type="InterPro" id="IPR019771">
    <property type="entry name" value="F-actin_capping_bsu_CS"/>
</dbReference>
<dbReference type="InterPro" id="IPR043175">
    <property type="entry name" value="CAPZB_N"/>
</dbReference>
<evidence type="ECO:0000256" key="2">
    <source>
        <dbReference type="ARBA" id="ARBA00006039"/>
    </source>
</evidence>
<proteinExistence type="inferred from homology"/>
<keyword evidence="5 7" id="KW-0009">Actin-binding</keyword>
<reference evidence="8 9" key="1">
    <citation type="submission" date="2024-04" db="EMBL/GenBank/DDBJ databases">
        <title>Tritrichomonas musculus Genome.</title>
        <authorList>
            <person name="Alves-Ferreira E."/>
            <person name="Grigg M."/>
            <person name="Lorenzi H."/>
            <person name="Galac M."/>
        </authorList>
    </citation>
    <scope>NUCLEOTIDE SEQUENCE [LARGE SCALE GENOMIC DNA]</scope>
    <source>
        <strain evidence="8 9">EAF2021</strain>
    </source>
</reference>
<dbReference type="Gene3D" id="1.20.58.570">
    <property type="match status" value="1"/>
</dbReference>
<name>A0ABR2JU12_9EUKA</name>
<comment type="similarity">
    <text evidence="2 7">Belongs to the F-actin-capping protein beta subunit family.</text>
</comment>
<organism evidence="8 9">
    <name type="scientific">Tritrichomonas musculus</name>
    <dbReference type="NCBI Taxonomy" id="1915356"/>
    <lineage>
        <taxon>Eukaryota</taxon>
        <taxon>Metamonada</taxon>
        <taxon>Parabasalia</taxon>
        <taxon>Tritrichomonadida</taxon>
        <taxon>Tritrichomonadidae</taxon>
        <taxon>Tritrichomonas</taxon>
    </lineage>
</organism>
<dbReference type="InterPro" id="IPR042276">
    <property type="entry name" value="CapZ_alpha/beta_2"/>
</dbReference>
<evidence type="ECO:0000256" key="4">
    <source>
        <dbReference type="ARBA" id="ARBA00022490"/>
    </source>
</evidence>
<evidence type="ECO:0000256" key="6">
    <source>
        <dbReference type="ARBA" id="ARBA00023212"/>
    </source>
</evidence>
<gene>
    <name evidence="8" type="ORF">M9Y10_045006</name>
</gene>
<evidence type="ECO:0000256" key="1">
    <source>
        <dbReference type="ARBA" id="ARBA00004245"/>
    </source>
</evidence>
<dbReference type="PANTHER" id="PTHR10619:SF0">
    <property type="entry name" value="F-ACTIN-CAPPING PROTEIN SUBUNIT BETA ISOFORMS 1 AND 2"/>
    <property type="match status" value="1"/>
</dbReference>
<dbReference type="PANTHER" id="PTHR10619">
    <property type="entry name" value="F-ACTIN-CAPPING PROTEIN SUBUNIT BETA"/>
    <property type="match status" value="1"/>
</dbReference>
<comment type="caution">
    <text evidence="8">The sequence shown here is derived from an EMBL/GenBank/DDBJ whole genome shotgun (WGS) entry which is preliminary data.</text>
</comment>
<keyword evidence="6 7" id="KW-0206">Cytoskeleton</keyword>
<evidence type="ECO:0000256" key="3">
    <source>
        <dbReference type="ARBA" id="ARBA00022467"/>
    </source>
</evidence>
<evidence type="ECO:0000256" key="7">
    <source>
        <dbReference type="RuleBase" id="RU365078"/>
    </source>
</evidence>
<comment type="subunit">
    <text evidence="7">Heterodimer of an alpha and a beta subunit.</text>
</comment>
<protein>
    <recommendedName>
        <fullName evidence="7">F-actin-capping protein subunit beta</fullName>
    </recommendedName>
</protein>
<dbReference type="InterPro" id="IPR001698">
    <property type="entry name" value="CAPZB"/>
</dbReference>
<dbReference type="InterPro" id="IPR037282">
    <property type="entry name" value="CapZ_alpha/beta"/>
</dbReference>
<dbReference type="EMBL" id="JAPFFF010000009">
    <property type="protein sequence ID" value="KAK8882364.1"/>
    <property type="molecule type" value="Genomic_DNA"/>
</dbReference>
<sequence>MAEESVYDILRRVPPANIEPCLYDTIHLCPDLTDTLLSTVDIPMKIVSDTKANGQFVACEFNRDLDSHRSPLSNKYFPDLPDGQQISDRLRKIEIKANQAFNAYRHLYFEGGICSVYLWDIEDKVFGFGVFIKNEINTKLRGGQKISGCIDCSDVIEVDESSSQAVYTMTSSVLMHVDIDIGLSQPLNISGSTADRKVAKKAWKNDDDHIVNVGELVESNSSHFRDTIENIYVSKMKQIVDLIAKTDASANQAAVANELAALFAKRKAASGA</sequence>
<dbReference type="Proteomes" id="UP001470230">
    <property type="component" value="Unassembled WGS sequence"/>
</dbReference>
<keyword evidence="4 7" id="KW-0963">Cytoplasm</keyword>
<comment type="function">
    <text evidence="7">F-actin-capping proteins bind in a Ca(2+)-independent manner to the fast growing ends of actin filaments (barbed end) thereby blocking the exchange of subunits at these ends. Unlike other capping proteins (such as gelsolin and severin), these proteins do not sever actin filaments.</text>
</comment>
<evidence type="ECO:0000256" key="5">
    <source>
        <dbReference type="ARBA" id="ARBA00023203"/>
    </source>
</evidence>
<evidence type="ECO:0000313" key="9">
    <source>
        <dbReference type="Proteomes" id="UP001470230"/>
    </source>
</evidence>
<accession>A0ABR2JU12</accession>
<evidence type="ECO:0000313" key="8">
    <source>
        <dbReference type="EMBL" id="KAK8882364.1"/>
    </source>
</evidence>
<dbReference type="Gene3D" id="3.90.1150.210">
    <property type="entry name" value="F-actin capping protein, beta subunit"/>
    <property type="match status" value="1"/>
</dbReference>
<dbReference type="PRINTS" id="PR00192">
    <property type="entry name" value="FACTINCAPB"/>
</dbReference>